<dbReference type="Proteomes" id="UP001652623">
    <property type="component" value="Chromosome 6"/>
</dbReference>
<keyword evidence="2" id="KW-0677">Repeat</keyword>
<feature type="repeat" description="PPR" evidence="3">
    <location>
        <begin position="127"/>
        <end position="161"/>
    </location>
</feature>
<evidence type="ECO:0000313" key="4">
    <source>
        <dbReference type="Proteomes" id="UP001652623"/>
    </source>
</evidence>
<dbReference type="InterPro" id="IPR002885">
    <property type="entry name" value="PPR_rpt"/>
</dbReference>
<dbReference type="Pfam" id="PF13041">
    <property type="entry name" value="PPR_2"/>
    <property type="match status" value="2"/>
</dbReference>
<dbReference type="PANTHER" id="PTHR47938:SF35">
    <property type="entry name" value="PENTATRICOPEPTIDE REPEAT-CONTAINING PROTEIN 4, MITOCHONDRIAL-RELATED"/>
    <property type="match status" value="1"/>
</dbReference>
<dbReference type="RefSeq" id="XP_015897470.3">
    <property type="nucleotide sequence ID" value="XM_016041984.4"/>
</dbReference>
<evidence type="ECO:0000256" key="3">
    <source>
        <dbReference type="PROSITE-ProRule" id="PRU00708"/>
    </source>
</evidence>
<comment type="similarity">
    <text evidence="1">Belongs to the PPR family. P subfamily.</text>
</comment>
<evidence type="ECO:0000313" key="5">
    <source>
        <dbReference type="RefSeq" id="XP_015897470.3"/>
    </source>
</evidence>
<organism evidence="4 5">
    <name type="scientific">Ziziphus jujuba</name>
    <name type="common">Chinese jujube</name>
    <name type="synonym">Ziziphus sativa</name>
    <dbReference type="NCBI Taxonomy" id="326968"/>
    <lineage>
        <taxon>Eukaryota</taxon>
        <taxon>Viridiplantae</taxon>
        <taxon>Streptophyta</taxon>
        <taxon>Embryophyta</taxon>
        <taxon>Tracheophyta</taxon>
        <taxon>Spermatophyta</taxon>
        <taxon>Magnoliopsida</taxon>
        <taxon>eudicotyledons</taxon>
        <taxon>Gunneridae</taxon>
        <taxon>Pentapetalae</taxon>
        <taxon>rosids</taxon>
        <taxon>fabids</taxon>
        <taxon>Rosales</taxon>
        <taxon>Rhamnaceae</taxon>
        <taxon>Paliureae</taxon>
        <taxon>Ziziphus</taxon>
    </lineage>
</organism>
<gene>
    <name evidence="5" type="primary">LOC107431102</name>
</gene>
<dbReference type="AlphaFoldDB" id="A0A6P4AMQ4"/>
<feature type="repeat" description="PPR" evidence="3">
    <location>
        <begin position="239"/>
        <end position="273"/>
    </location>
</feature>
<evidence type="ECO:0000256" key="2">
    <source>
        <dbReference type="ARBA" id="ARBA00022737"/>
    </source>
</evidence>
<dbReference type="GeneID" id="107431102"/>
<reference evidence="5" key="1">
    <citation type="submission" date="2025-08" db="UniProtKB">
        <authorList>
            <consortium name="RefSeq"/>
        </authorList>
    </citation>
    <scope>IDENTIFICATION</scope>
    <source>
        <tissue evidence="5">Seedling</tissue>
    </source>
</reference>
<dbReference type="KEGG" id="zju:107431102"/>
<proteinExistence type="inferred from homology"/>
<name>A0A6P4AMQ4_ZIZJJ</name>
<dbReference type="Gene3D" id="1.25.40.10">
    <property type="entry name" value="Tetratricopeptide repeat domain"/>
    <property type="match status" value="3"/>
</dbReference>
<dbReference type="PANTHER" id="PTHR47938">
    <property type="entry name" value="RESPIRATORY COMPLEX I CHAPERONE (CIA84), PUTATIVE (AFU_ORTHOLOGUE AFUA_2G06020)-RELATED"/>
    <property type="match status" value="1"/>
</dbReference>
<evidence type="ECO:0000256" key="1">
    <source>
        <dbReference type="ARBA" id="ARBA00007626"/>
    </source>
</evidence>
<keyword evidence="4" id="KW-1185">Reference proteome</keyword>
<dbReference type="InterPro" id="IPR011990">
    <property type="entry name" value="TPR-like_helical_dom_sf"/>
</dbReference>
<dbReference type="PROSITE" id="PS51375">
    <property type="entry name" value="PPR"/>
    <property type="match status" value="4"/>
</dbReference>
<dbReference type="InParanoid" id="A0A6P4AMQ4"/>
<protein>
    <submittedName>
        <fullName evidence="5">Pentatricopeptide repeat-containing protein At1g77360, mitochondrial</fullName>
    </submittedName>
</protein>
<feature type="repeat" description="PPR" evidence="3">
    <location>
        <begin position="309"/>
        <end position="343"/>
    </location>
</feature>
<sequence>MEEALPLPHDALQLHRRSIPTIYVDPLETLISTVRMIRDILIRTSPHDIESELASTGIIPSSDVVVRVLKLTYEYPSSALKFFRWAGLAQKHSAEAWNLMVDLLGKNTLFDAMWDAVRSMKQEGVLSIVTFTSIFGSYCAAGRVDEAVKSFEVMARYGIQQDAFAANSLLSAICRKDAGGGGTARALQFLENMEAATGIVPDEDSFAILLEGWEKEGNVGEAKKTFGKMVGRIGWSPTNVCSYDAVLRTLVRGSDVEEALKFLKMMKGNGCSPSPKFFSDAIEILGKRNDIRHAVSMWQAMLRTGLLPNLAMYNAMIHLHCDNGDYDDSIRLLDEMVFNGAFPDSLTYNLIFGCLVKKDRVREAGKFFFEMVKNECPPSYSNCAAAIKMFFRGEEPEMAVQVWNFMIENGVKPLDAGANAFLLGLSKLGRLTKLRRSFEDMLDRRIVISESTMESLKNAYYKEGRSGRDKYESLARRWKSSLAR</sequence>
<feature type="repeat" description="PPR" evidence="3">
    <location>
        <begin position="344"/>
        <end position="378"/>
    </location>
</feature>
<accession>A0A6P4AMQ4</accession>
<dbReference type="NCBIfam" id="TIGR00756">
    <property type="entry name" value="PPR"/>
    <property type="match status" value="4"/>
</dbReference>
<dbReference type="Pfam" id="PF01535">
    <property type="entry name" value="PPR"/>
    <property type="match status" value="3"/>
</dbReference>